<dbReference type="AlphaFoldDB" id="A0A2N5V993"/>
<sequence>MFFYLSHQLSYFAPFNRGPEGLGYVHEIVRDPRESVGSSSTPLAEEGETAQEMVDLAYLSTRPLRAPVEPVVVVSNTPQALTLFPLDPRPITATPSLLPPTSSHWVTLPTFDPATASQPVQPGAEVSRTPLTLFPLDPSNLATPPPTNPASTPSPIAAGPLFSLPLSNYMAPFALHGQHARKCWLKRSTL</sequence>
<name>A0A2N5V993_9BASI</name>
<reference evidence="1 2" key="1">
    <citation type="submission" date="2017-11" db="EMBL/GenBank/DDBJ databases">
        <title>De novo assembly and phasing of dikaryotic genomes from two isolates of Puccinia coronata f. sp. avenae, the causal agent of oat crown rust.</title>
        <authorList>
            <person name="Miller M.E."/>
            <person name="Zhang Y."/>
            <person name="Omidvar V."/>
            <person name="Sperschneider J."/>
            <person name="Schwessinger B."/>
            <person name="Raley C."/>
            <person name="Palmer J.M."/>
            <person name="Garnica D."/>
            <person name="Upadhyaya N."/>
            <person name="Rathjen J."/>
            <person name="Taylor J.M."/>
            <person name="Park R.F."/>
            <person name="Dodds P.N."/>
            <person name="Hirsch C.D."/>
            <person name="Kianian S.F."/>
            <person name="Figueroa M."/>
        </authorList>
    </citation>
    <scope>NUCLEOTIDE SEQUENCE [LARGE SCALE GENOMIC DNA]</scope>
    <source>
        <strain evidence="1">12SD80</strain>
    </source>
</reference>
<proteinExistence type="predicted"/>
<accession>A0A2N5V993</accession>
<gene>
    <name evidence="1" type="ORF">PCASD_07389</name>
</gene>
<organism evidence="1 2">
    <name type="scientific">Puccinia coronata f. sp. avenae</name>
    <dbReference type="NCBI Taxonomy" id="200324"/>
    <lineage>
        <taxon>Eukaryota</taxon>
        <taxon>Fungi</taxon>
        <taxon>Dikarya</taxon>
        <taxon>Basidiomycota</taxon>
        <taxon>Pucciniomycotina</taxon>
        <taxon>Pucciniomycetes</taxon>
        <taxon>Pucciniales</taxon>
        <taxon>Pucciniaceae</taxon>
        <taxon>Puccinia</taxon>
    </lineage>
</organism>
<evidence type="ECO:0000313" key="2">
    <source>
        <dbReference type="Proteomes" id="UP000235392"/>
    </source>
</evidence>
<dbReference type="Proteomes" id="UP000235392">
    <property type="component" value="Unassembled WGS sequence"/>
</dbReference>
<comment type="caution">
    <text evidence="1">The sequence shown here is derived from an EMBL/GenBank/DDBJ whole genome shotgun (WGS) entry which is preliminary data.</text>
</comment>
<evidence type="ECO:0000313" key="1">
    <source>
        <dbReference type="EMBL" id="PLW46577.1"/>
    </source>
</evidence>
<dbReference type="EMBL" id="PGCI01000038">
    <property type="protein sequence ID" value="PLW46577.1"/>
    <property type="molecule type" value="Genomic_DNA"/>
</dbReference>
<protein>
    <submittedName>
        <fullName evidence="1">Uncharacterized protein</fullName>
    </submittedName>
</protein>